<reference evidence="2 3" key="1">
    <citation type="submission" date="2022-10" db="EMBL/GenBank/DDBJ databases">
        <title>The complete genomes of actinobacterial strains from the NBC collection.</title>
        <authorList>
            <person name="Joergensen T.S."/>
            <person name="Alvarez Arevalo M."/>
            <person name="Sterndorff E.B."/>
            <person name="Faurdal D."/>
            <person name="Vuksanovic O."/>
            <person name="Mourched A.-S."/>
            <person name="Charusanti P."/>
            <person name="Shaw S."/>
            <person name="Blin K."/>
            <person name="Weber T."/>
        </authorList>
    </citation>
    <scope>NUCLEOTIDE SEQUENCE [LARGE SCALE GENOMIC DNA]</scope>
    <source>
        <strain evidence="2 3">NBC_00319</strain>
    </source>
</reference>
<protein>
    <submittedName>
        <fullName evidence="2">DUF2567 domain-containing protein</fullName>
    </submittedName>
</protein>
<feature type="transmembrane region" description="Helical" evidence="1">
    <location>
        <begin position="38"/>
        <end position="59"/>
    </location>
</feature>
<name>A0AAU4K4X0_9NOCA</name>
<feature type="transmembrane region" description="Helical" evidence="1">
    <location>
        <begin position="176"/>
        <end position="198"/>
    </location>
</feature>
<evidence type="ECO:0000256" key="1">
    <source>
        <dbReference type="SAM" id="Phobius"/>
    </source>
</evidence>
<evidence type="ECO:0000313" key="2">
    <source>
        <dbReference type="EMBL" id="WUM20998.1"/>
    </source>
</evidence>
<keyword evidence="1" id="KW-0812">Transmembrane</keyword>
<keyword evidence="1" id="KW-1133">Transmembrane helix</keyword>
<feature type="transmembrane region" description="Helical" evidence="1">
    <location>
        <begin position="86"/>
        <end position="107"/>
    </location>
</feature>
<dbReference type="InterPro" id="IPR021213">
    <property type="entry name" value="DUF2567"/>
</dbReference>
<evidence type="ECO:0000313" key="3">
    <source>
        <dbReference type="Proteomes" id="UP001432128"/>
    </source>
</evidence>
<keyword evidence="1" id="KW-0472">Membrane</keyword>
<dbReference type="KEGG" id="whr:OG579_04055"/>
<dbReference type="RefSeq" id="WP_328858184.1">
    <property type="nucleotide sequence ID" value="NZ_CP108021.1"/>
</dbReference>
<dbReference type="EMBL" id="CP108021">
    <property type="protein sequence ID" value="WUM20998.1"/>
    <property type="molecule type" value="Genomic_DNA"/>
</dbReference>
<gene>
    <name evidence="2" type="ORF">OG579_04055</name>
</gene>
<proteinExistence type="predicted"/>
<dbReference type="AlphaFoldDB" id="A0AAU4K4X0"/>
<organism evidence="2 3">
    <name type="scientific">Williamsia herbipolensis</name>
    <dbReference type="NCBI Taxonomy" id="1603258"/>
    <lineage>
        <taxon>Bacteria</taxon>
        <taxon>Bacillati</taxon>
        <taxon>Actinomycetota</taxon>
        <taxon>Actinomycetes</taxon>
        <taxon>Mycobacteriales</taxon>
        <taxon>Nocardiaceae</taxon>
        <taxon>Williamsia</taxon>
    </lineage>
</organism>
<feature type="transmembrane region" description="Helical" evidence="1">
    <location>
        <begin position="114"/>
        <end position="134"/>
    </location>
</feature>
<dbReference type="Pfam" id="PF10821">
    <property type="entry name" value="DUF2567"/>
    <property type="match status" value="1"/>
</dbReference>
<accession>A0AAU4K4X0</accession>
<keyword evidence="3" id="KW-1185">Reference proteome</keyword>
<dbReference type="Proteomes" id="UP001432128">
    <property type="component" value="Chromosome"/>
</dbReference>
<sequence>MSVGPHADPTPGPPVEPVTVDERTHTELIDLRGLVLRALPIAVAIVVLGALGGVVWGLLTPGVTGVVVRPDRAGSLGADTVHRFDAVALFACVSGVVGVVSGVVAWWDRRLRGPAAAVLATVASMAGAGVGIWLGGLVAGARHAGPGDTAVGDYFQTAPSLRLESARLDMFGGLDLSWALVVVAPIGALVVCLVLLLCDREPDLGVPVSGRRTQGGELVGDP</sequence>